<proteinExistence type="predicted"/>
<evidence type="ECO:0000256" key="1">
    <source>
        <dbReference type="SAM" id="Phobius"/>
    </source>
</evidence>
<evidence type="ECO:0000313" key="2">
    <source>
        <dbReference type="EMBL" id="RCN37171.1"/>
    </source>
</evidence>
<accession>A0A368FYB2</accession>
<keyword evidence="1" id="KW-0472">Membrane</keyword>
<dbReference type="AlphaFoldDB" id="A0A368FYB2"/>
<dbReference type="Proteomes" id="UP000252519">
    <property type="component" value="Unassembled WGS sequence"/>
</dbReference>
<gene>
    <name evidence="2" type="ORF">ANCCAN_16929</name>
</gene>
<feature type="transmembrane region" description="Helical" evidence="1">
    <location>
        <begin position="190"/>
        <end position="220"/>
    </location>
</feature>
<comment type="caution">
    <text evidence="2">The sequence shown here is derived from an EMBL/GenBank/DDBJ whole genome shotgun (WGS) entry which is preliminary data.</text>
</comment>
<keyword evidence="1" id="KW-1133">Transmembrane helix</keyword>
<evidence type="ECO:0000313" key="3">
    <source>
        <dbReference type="Proteomes" id="UP000252519"/>
    </source>
</evidence>
<keyword evidence="3" id="KW-1185">Reference proteome</keyword>
<reference evidence="2 3" key="1">
    <citation type="submission" date="2014-10" db="EMBL/GenBank/DDBJ databases">
        <title>Draft genome of the hookworm Ancylostoma caninum.</title>
        <authorList>
            <person name="Mitreva M."/>
        </authorList>
    </citation>
    <scope>NUCLEOTIDE SEQUENCE [LARGE SCALE GENOMIC DNA]</scope>
    <source>
        <strain evidence="2 3">Baltimore</strain>
    </source>
</reference>
<dbReference type="OrthoDB" id="5917794at2759"/>
<dbReference type="EMBL" id="JOJR01000490">
    <property type="protein sequence ID" value="RCN37171.1"/>
    <property type="molecule type" value="Genomic_DNA"/>
</dbReference>
<name>A0A368FYB2_ANCCA</name>
<keyword evidence="1" id="KW-0812">Transmembrane</keyword>
<sequence length="223" mass="25802">MSVLYKHYARYQKLIHGEDDPQKSKGKKRKKFARRHLLLQVFYYEQLTRRRSIGGKLGLNRFLDGGGRLLHRQAPFAICLDLARLIQRDPKKKGDLQSFLQEAYHNMYAEGPGCFSWDDEKKINIKYVPCFHPCPCGSEAMKPPFKPYREMCEKNSHEYEPCTARRDTRTLVRRHDDKVKPLPEAEVGGVYIPLMMTMVAGVACLCISFLDQILGMLGIFSRS</sequence>
<organism evidence="2 3">
    <name type="scientific">Ancylostoma caninum</name>
    <name type="common">Dog hookworm</name>
    <dbReference type="NCBI Taxonomy" id="29170"/>
    <lineage>
        <taxon>Eukaryota</taxon>
        <taxon>Metazoa</taxon>
        <taxon>Ecdysozoa</taxon>
        <taxon>Nematoda</taxon>
        <taxon>Chromadorea</taxon>
        <taxon>Rhabditida</taxon>
        <taxon>Rhabditina</taxon>
        <taxon>Rhabditomorpha</taxon>
        <taxon>Strongyloidea</taxon>
        <taxon>Ancylostomatidae</taxon>
        <taxon>Ancylostomatinae</taxon>
        <taxon>Ancylostoma</taxon>
    </lineage>
</organism>
<protein>
    <submittedName>
        <fullName evidence="2">Uncharacterized protein</fullName>
    </submittedName>
</protein>